<dbReference type="GO" id="GO:0005524">
    <property type="term" value="F:ATP binding"/>
    <property type="evidence" value="ECO:0007669"/>
    <property type="project" value="UniProtKB-KW"/>
</dbReference>
<keyword evidence="6 11" id="KW-0028">Amino-acid biosynthesis</keyword>
<dbReference type="NCBIfam" id="NF001611">
    <property type="entry name" value="PRK00400.1-3"/>
    <property type="match status" value="1"/>
</dbReference>
<sequence>MAWRIMTSPQSQSGDTLSRLEATIAARRAADPESSYVAKLNASGLGKMSQKLGEEATETIIAALAQGPKELIGESADLLFHLMVLLGAKGVPFADVLAELDRREGVSGIAEKASRPKD</sequence>
<dbReference type="HAMAP" id="MF_01020">
    <property type="entry name" value="HisE"/>
    <property type="match status" value="1"/>
</dbReference>
<dbReference type="InterPro" id="IPR008179">
    <property type="entry name" value="HisE"/>
</dbReference>
<comment type="similarity">
    <text evidence="4 11">Belongs to the PRA-PH family.</text>
</comment>
<dbReference type="Pfam" id="PF01503">
    <property type="entry name" value="PRA-PH"/>
    <property type="match status" value="1"/>
</dbReference>
<comment type="catalytic activity">
    <reaction evidence="1 11">
        <text>1-(5-phospho-beta-D-ribosyl)-ATP + H2O = 1-(5-phospho-beta-D-ribosyl)-5'-AMP + diphosphate + H(+)</text>
        <dbReference type="Rhea" id="RHEA:22828"/>
        <dbReference type="ChEBI" id="CHEBI:15377"/>
        <dbReference type="ChEBI" id="CHEBI:15378"/>
        <dbReference type="ChEBI" id="CHEBI:33019"/>
        <dbReference type="ChEBI" id="CHEBI:59457"/>
        <dbReference type="ChEBI" id="CHEBI:73183"/>
        <dbReference type="EC" id="3.6.1.31"/>
    </reaction>
</comment>
<keyword evidence="9 11" id="KW-0067">ATP-binding</keyword>
<comment type="subcellular location">
    <subcellularLocation>
        <location evidence="2 11">Cytoplasm</location>
    </subcellularLocation>
</comment>
<dbReference type="CDD" id="cd11534">
    <property type="entry name" value="NTP-PPase_HisIE_like"/>
    <property type="match status" value="1"/>
</dbReference>
<keyword evidence="10 11" id="KW-0368">Histidine biosynthesis</keyword>
<keyword evidence="5 11" id="KW-0963">Cytoplasm</keyword>
<evidence type="ECO:0000256" key="2">
    <source>
        <dbReference type="ARBA" id="ARBA00004496"/>
    </source>
</evidence>
<dbReference type="PANTHER" id="PTHR42945">
    <property type="entry name" value="HISTIDINE BIOSYNTHESIS BIFUNCTIONAL PROTEIN"/>
    <property type="match status" value="1"/>
</dbReference>
<dbReference type="Proteomes" id="UP000190989">
    <property type="component" value="Unassembled WGS sequence"/>
</dbReference>
<dbReference type="InterPro" id="IPR021130">
    <property type="entry name" value="PRib-ATP_PPHydrolase-like"/>
</dbReference>
<dbReference type="SUPFAM" id="SSF101386">
    <property type="entry name" value="all-alpha NTP pyrophosphatases"/>
    <property type="match status" value="1"/>
</dbReference>
<dbReference type="UniPathway" id="UPA00031">
    <property type="reaction ID" value="UER00007"/>
</dbReference>
<reference evidence="13" key="1">
    <citation type="submission" date="2017-02" db="EMBL/GenBank/DDBJ databases">
        <authorList>
            <person name="Varghese N."/>
            <person name="Submissions S."/>
        </authorList>
    </citation>
    <scope>NUCLEOTIDE SEQUENCE [LARGE SCALE GENOMIC DNA]</scope>
    <source>
        <strain evidence="13">SM117</strain>
    </source>
</reference>
<dbReference type="RefSeq" id="WP_079731191.1">
    <property type="nucleotide sequence ID" value="NZ_FVZE01000005.1"/>
</dbReference>
<evidence type="ECO:0000256" key="6">
    <source>
        <dbReference type="ARBA" id="ARBA00022605"/>
    </source>
</evidence>
<name>A0A1U6ICQ5_9SPHN</name>
<dbReference type="PANTHER" id="PTHR42945:SF9">
    <property type="entry name" value="HISTIDINE BIOSYNTHESIS BIFUNCTIONAL PROTEIN HISIE"/>
    <property type="match status" value="1"/>
</dbReference>
<keyword evidence="7 11" id="KW-0547">Nucleotide-binding</keyword>
<evidence type="ECO:0000256" key="7">
    <source>
        <dbReference type="ARBA" id="ARBA00022741"/>
    </source>
</evidence>
<evidence type="ECO:0000256" key="8">
    <source>
        <dbReference type="ARBA" id="ARBA00022801"/>
    </source>
</evidence>
<keyword evidence="13" id="KW-1185">Reference proteome</keyword>
<dbReference type="GO" id="GO:0004636">
    <property type="term" value="F:phosphoribosyl-ATP diphosphatase activity"/>
    <property type="evidence" value="ECO:0007669"/>
    <property type="project" value="UniProtKB-UniRule"/>
</dbReference>
<gene>
    <name evidence="11" type="primary">hisE</name>
    <name evidence="12" type="ORF">SAMN06295987_105243</name>
</gene>
<proteinExistence type="inferred from homology"/>
<protein>
    <recommendedName>
        <fullName evidence="11">Phosphoribosyl-ATP pyrophosphatase</fullName>
        <shortName evidence="11">PRA-PH</shortName>
        <ecNumber evidence="11">3.6.1.31</ecNumber>
    </recommendedName>
</protein>
<accession>A0A1U6ICQ5</accession>
<dbReference type="GO" id="GO:0005737">
    <property type="term" value="C:cytoplasm"/>
    <property type="evidence" value="ECO:0007669"/>
    <property type="project" value="UniProtKB-SubCell"/>
</dbReference>
<evidence type="ECO:0000256" key="9">
    <source>
        <dbReference type="ARBA" id="ARBA00022840"/>
    </source>
</evidence>
<evidence type="ECO:0000256" key="11">
    <source>
        <dbReference type="HAMAP-Rule" id="MF_01020"/>
    </source>
</evidence>
<evidence type="ECO:0000256" key="4">
    <source>
        <dbReference type="ARBA" id="ARBA00009392"/>
    </source>
</evidence>
<dbReference type="GO" id="GO:0000105">
    <property type="term" value="P:L-histidine biosynthetic process"/>
    <property type="evidence" value="ECO:0007669"/>
    <property type="project" value="UniProtKB-UniRule"/>
</dbReference>
<evidence type="ECO:0000256" key="3">
    <source>
        <dbReference type="ARBA" id="ARBA00005204"/>
    </source>
</evidence>
<dbReference type="AlphaFoldDB" id="A0A1U6ICQ5"/>
<evidence type="ECO:0000256" key="5">
    <source>
        <dbReference type="ARBA" id="ARBA00022490"/>
    </source>
</evidence>
<comment type="pathway">
    <text evidence="3 11">Amino-acid biosynthesis; L-histidine biosynthesis; L-histidine from 5-phospho-alpha-D-ribose 1-diphosphate: step 2/9.</text>
</comment>
<keyword evidence="8 11" id="KW-0378">Hydrolase</keyword>
<dbReference type="EMBL" id="FVZE01000005">
    <property type="protein sequence ID" value="SLK05796.1"/>
    <property type="molecule type" value="Genomic_DNA"/>
</dbReference>
<evidence type="ECO:0000313" key="12">
    <source>
        <dbReference type="EMBL" id="SLK05796.1"/>
    </source>
</evidence>
<dbReference type="EC" id="3.6.1.31" evidence="11"/>
<dbReference type="NCBIfam" id="NF001613">
    <property type="entry name" value="PRK00400.1-5"/>
    <property type="match status" value="1"/>
</dbReference>
<evidence type="ECO:0000256" key="1">
    <source>
        <dbReference type="ARBA" id="ARBA00001460"/>
    </source>
</evidence>
<dbReference type="Gene3D" id="1.10.287.1080">
    <property type="entry name" value="MazG-like"/>
    <property type="match status" value="1"/>
</dbReference>
<dbReference type="NCBIfam" id="TIGR03188">
    <property type="entry name" value="histidine_hisI"/>
    <property type="match status" value="1"/>
</dbReference>
<evidence type="ECO:0000256" key="10">
    <source>
        <dbReference type="ARBA" id="ARBA00023102"/>
    </source>
</evidence>
<organism evidence="12 13">
    <name type="scientific">Novosphingobium mathurense</name>
    <dbReference type="NCBI Taxonomy" id="428990"/>
    <lineage>
        <taxon>Bacteria</taxon>
        <taxon>Pseudomonadati</taxon>
        <taxon>Pseudomonadota</taxon>
        <taxon>Alphaproteobacteria</taxon>
        <taxon>Sphingomonadales</taxon>
        <taxon>Sphingomonadaceae</taxon>
        <taxon>Novosphingobium</taxon>
    </lineage>
</organism>
<dbReference type="STRING" id="428990.SAMN06295987_105243"/>
<evidence type="ECO:0000313" key="13">
    <source>
        <dbReference type="Proteomes" id="UP000190989"/>
    </source>
</evidence>